<dbReference type="InterPro" id="IPR045518">
    <property type="entry name" value="2EXR"/>
</dbReference>
<dbReference type="EMBL" id="PQXO01000500">
    <property type="protein sequence ID" value="TGO84469.1"/>
    <property type="molecule type" value="Genomic_DNA"/>
</dbReference>
<proteinExistence type="predicted"/>
<dbReference type="AlphaFoldDB" id="A0A4Z1KRD0"/>
<protein>
    <recommendedName>
        <fullName evidence="2">2EXR domain-containing protein</fullName>
    </recommendedName>
</protein>
<evidence type="ECO:0000313" key="4">
    <source>
        <dbReference type="Proteomes" id="UP000297280"/>
    </source>
</evidence>
<feature type="domain" description="2EXR" evidence="2">
    <location>
        <begin position="762"/>
        <end position="840"/>
    </location>
</feature>
<keyword evidence="4" id="KW-1185">Reference proteome</keyword>
<feature type="compositionally biased region" description="Polar residues" evidence="1">
    <location>
        <begin position="139"/>
        <end position="159"/>
    </location>
</feature>
<feature type="compositionally biased region" description="Polar residues" evidence="1">
    <location>
        <begin position="114"/>
        <end position="131"/>
    </location>
</feature>
<accession>A0A4Z1KRD0</accession>
<comment type="caution">
    <text evidence="3">The sequence shown here is derived from an EMBL/GenBank/DDBJ whole genome shotgun (WGS) entry which is preliminary data.</text>
</comment>
<evidence type="ECO:0000259" key="2">
    <source>
        <dbReference type="Pfam" id="PF20150"/>
    </source>
</evidence>
<evidence type="ECO:0000313" key="3">
    <source>
        <dbReference type="EMBL" id="TGO84469.1"/>
    </source>
</evidence>
<dbReference type="Proteomes" id="UP000297280">
    <property type="component" value="Unassembled WGS sequence"/>
</dbReference>
<organism evidence="3 4">
    <name type="scientific">Botrytis porri</name>
    <dbReference type="NCBI Taxonomy" id="87229"/>
    <lineage>
        <taxon>Eukaryota</taxon>
        <taxon>Fungi</taxon>
        <taxon>Dikarya</taxon>
        <taxon>Ascomycota</taxon>
        <taxon>Pezizomycotina</taxon>
        <taxon>Leotiomycetes</taxon>
        <taxon>Helotiales</taxon>
        <taxon>Sclerotiniaceae</taxon>
        <taxon>Botrytis</taxon>
    </lineage>
</organism>
<gene>
    <name evidence="3" type="ORF">BPOR_0501g00030</name>
</gene>
<feature type="region of interest" description="Disordered" evidence="1">
    <location>
        <begin position="114"/>
        <end position="159"/>
    </location>
</feature>
<reference evidence="3 4" key="1">
    <citation type="submission" date="2017-12" db="EMBL/GenBank/DDBJ databases">
        <title>Comparative genomics of Botrytis spp.</title>
        <authorList>
            <person name="Valero-Jimenez C.A."/>
            <person name="Tapia P."/>
            <person name="Veloso J."/>
            <person name="Silva-Moreno E."/>
            <person name="Staats M."/>
            <person name="Valdes J.H."/>
            <person name="Van Kan J.A.L."/>
        </authorList>
    </citation>
    <scope>NUCLEOTIDE SEQUENCE [LARGE SCALE GENOMIC DNA]</scope>
    <source>
        <strain evidence="3 4">MUCL3349</strain>
    </source>
</reference>
<evidence type="ECO:0000256" key="1">
    <source>
        <dbReference type="SAM" id="MobiDB-lite"/>
    </source>
</evidence>
<dbReference type="Pfam" id="PF20150">
    <property type="entry name" value="2EXR"/>
    <property type="match status" value="1"/>
</dbReference>
<sequence>MPGAEPADYEYGRPMELERANVIDDQQQQSATAYYSPNNFPMGLTAEGYNRLQTGNTAASNLRVNRSPYLTAAWGDRPPHLEDNFGLTEGQTGIQGGSDGYTGDSFFNGYTSPTFTSSTSLRANPPLSTGSPRRAFTNHGGNSYFPNSRMAPSQSASFNPLPSTNSAQLIFAGPERSSFYPNARMASNQLPAFNPPLNTCSNQRAFTSQGGNSYYPNSRMAPNQSAGFNPSLHTSSAQLIFNGQERSSFCPDYRMTPSQPPAFPPLNTGPTQPTFTKQGSSFYPNSGIARSQLAIFNPHLHMASTRNNQLRTPAHSTPPDPKTCFSSFRITPSGHQVARNDPGQTSPSDFVQIRVQDNGSSSSALDEIIASQSLPESVQYATQSGNLSTTHVLLKHSNHMTEMDQDYEEMFPVNDSKANTEPNMSGWMSDFMETMPYEKTYVGHKHTGEQYTGRASTEYHGDGSTTACSIDTTLEIEAFENSRKISNAIVDESDKQKLLRDAAITWAETFVPTGMISQHEKQEKKYVSNKVYAYHPRGCENYYYRSVVGDEVYVEHWANNKTRTGVWNHPGNEFPSRIFDEYPSDWSTNMDPNIAFSRNPQKQKELNDLRNQLCSRHNTSAEDRYKPADPDTRPSWQYHPGGIISTIDHGTVDVPRSSITRDSIMRVVSRISNPIFTGATCGGSFSFWGPNSRPPSERRQTTHISNKERRNALRRIKDLLDRTWNLPSMQLELHIVYCMFKECNSSPGFGQSPYLCVKLATFDKFPKLPTELQWMIWEYCFPSKTEHLGLVVTTGNLRNEDHKIELPITLSICRQTRELTQRYYTIVDKPKFQRGSRYIYQSQVTYDKRKQKYSQPRQLALGPQDAVAISDDTPENRMETTLEWYNQINEKHSKGLQSIRHLEIRDIRNSHGDLLAASRRINSNADRSRLIPRVFSNGSLAMFKNLQTLTLTNMPPPAINFLGPQPFRREEQEVLKNLISDYLDQTRIGDDRLVAKENIKIRDFTSMEGQKVKKDNGRMDFNEEFHSKMLTHLPEKYQN</sequence>
<name>A0A4Z1KRD0_9HELO</name>